<reference evidence="3" key="1">
    <citation type="submission" date="2013-01" db="EMBL/GenBank/DDBJ databases">
        <title>Draft Genome Sequence of a Mulberry Tree, Morus notabilis C.K. Schneid.</title>
        <authorList>
            <person name="He N."/>
            <person name="Zhao S."/>
        </authorList>
    </citation>
    <scope>NUCLEOTIDE SEQUENCE</scope>
</reference>
<evidence type="ECO:0000256" key="1">
    <source>
        <dbReference type="ARBA" id="ARBA00022737"/>
    </source>
</evidence>
<protein>
    <recommendedName>
        <fullName evidence="4">Pentatricopeptide repeat-containing protein</fullName>
    </recommendedName>
</protein>
<evidence type="ECO:0000313" key="3">
    <source>
        <dbReference type="Proteomes" id="UP000030645"/>
    </source>
</evidence>
<dbReference type="Proteomes" id="UP000030645">
    <property type="component" value="Unassembled WGS sequence"/>
</dbReference>
<name>W9RU26_9ROSA</name>
<keyword evidence="1" id="KW-0677">Repeat</keyword>
<dbReference type="Gene3D" id="1.25.40.10">
    <property type="entry name" value="Tetratricopeptide repeat domain"/>
    <property type="match status" value="1"/>
</dbReference>
<evidence type="ECO:0000313" key="2">
    <source>
        <dbReference type="EMBL" id="EXB95904.1"/>
    </source>
</evidence>
<proteinExistence type="predicted"/>
<dbReference type="InterPro" id="IPR011990">
    <property type="entry name" value="TPR-like_helical_dom_sf"/>
</dbReference>
<dbReference type="AlphaFoldDB" id="W9RU26"/>
<sequence>MRGFKPYRTAYTTPIEGCLKEGDLKSAMEIMKGMVMEGWELDGEAFMAVVSGLCRADNEGDFQLWMITNSYE</sequence>
<keyword evidence="3" id="KW-1185">Reference proteome</keyword>
<dbReference type="EMBL" id="KE345232">
    <property type="protein sequence ID" value="EXB95904.1"/>
    <property type="molecule type" value="Genomic_DNA"/>
</dbReference>
<dbReference type="STRING" id="981085.W9RU26"/>
<accession>W9RU26</accession>
<evidence type="ECO:0008006" key="4">
    <source>
        <dbReference type="Google" id="ProtNLM"/>
    </source>
</evidence>
<dbReference type="NCBIfam" id="TIGR00756">
    <property type="entry name" value="PPR"/>
    <property type="match status" value="1"/>
</dbReference>
<organism evidence="2 3">
    <name type="scientific">Morus notabilis</name>
    <dbReference type="NCBI Taxonomy" id="981085"/>
    <lineage>
        <taxon>Eukaryota</taxon>
        <taxon>Viridiplantae</taxon>
        <taxon>Streptophyta</taxon>
        <taxon>Embryophyta</taxon>
        <taxon>Tracheophyta</taxon>
        <taxon>Spermatophyta</taxon>
        <taxon>Magnoliopsida</taxon>
        <taxon>eudicotyledons</taxon>
        <taxon>Gunneridae</taxon>
        <taxon>Pentapetalae</taxon>
        <taxon>rosids</taxon>
        <taxon>fabids</taxon>
        <taxon>Rosales</taxon>
        <taxon>Moraceae</taxon>
        <taxon>Moreae</taxon>
        <taxon>Morus</taxon>
    </lineage>
</organism>
<dbReference type="InterPro" id="IPR002885">
    <property type="entry name" value="PPR_rpt"/>
</dbReference>
<gene>
    <name evidence="2" type="ORF">L484_004953</name>
</gene>